<dbReference type="Proteomes" id="UP000252698">
    <property type="component" value="Chromosome"/>
</dbReference>
<protein>
    <submittedName>
        <fullName evidence="1">Uncharacterized protein</fullName>
    </submittedName>
</protein>
<name>A0A2Z5JHR9_STRAR</name>
<dbReference type="GeneID" id="95521977"/>
<sequence length="242" mass="26060">MLYVVANGLWGVREESTTAIAGRWLTTLNGLKGIDGPTFDGWHEAEDGVASDPVLEPSVDTLTAYIERKNVAPDIGVIGMTSSLWAQNPGMPRVTVAVHAGGTSQWVTNSLAVTFRSREVEESAEVIRRTPEMLRVIAEAWDIDAGQVYNKSEYRAVSDEFDLENSHPRCGRAVYLSAGRAASAPEGLDGTYTRTAAGGLVIDLTRGGTAAPSVEAIVEANRELRAAGALEPIPEPYDRDRF</sequence>
<evidence type="ECO:0000313" key="2">
    <source>
        <dbReference type="Proteomes" id="UP000252698"/>
    </source>
</evidence>
<organism evidence="1 2">
    <name type="scientific">Streptomyces atratus</name>
    <dbReference type="NCBI Taxonomy" id="1893"/>
    <lineage>
        <taxon>Bacteria</taxon>
        <taxon>Bacillati</taxon>
        <taxon>Actinomycetota</taxon>
        <taxon>Actinomycetes</taxon>
        <taxon>Kitasatosporales</taxon>
        <taxon>Streptomycetaceae</taxon>
        <taxon>Streptomyces</taxon>
    </lineage>
</organism>
<reference evidence="1 2" key="1">
    <citation type="journal article" date="2018" name="Front. Microbiol.">
        <title>Genome Sequencing of Streptomyces atratus SCSIOZH16 and Activation Production of Nocardamine via Metabolic Engineering.</title>
        <authorList>
            <person name="Li Y."/>
            <person name="Zhang C."/>
            <person name="Liu C."/>
            <person name="Ju J."/>
            <person name="Ma J."/>
        </authorList>
    </citation>
    <scope>NUCLEOTIDE SEQUENCE [LARGE SCALE GENOMIC DNA]</scope>
    <source>
        <strain evidence="1 2">SCSIO_ZH16</strain>
    </source>
</reference>
<gene>
    <name evidence="1" type="ORF">C5746_26630</name>
</gene>
<dbReference type="EMBL" id="CP027306">
    <property type="protein sequence ID" value="AXE79911.1"/>
    <property type="molecule type" value="Genomic_DNA"/>
</dbReference>
<dbReference type="KEGG" id="sata:C5746_26630"/>
<accession>A0A2Z5JHR9</accession>
<dbReference type="AlphaFoldDB" id="A0A2Z5JHR9"/>
<dbReference type="RefSeq" id="WP_114246390.1">
    <property type="nucleotide sequence ID" value="NZ_CP027306.1"/>
</dbReference>
<proteinExistence type="predicted"/>
<evidence type="ECO:0000313" key="1">
    <source>
        <dbReference type="EMBL" id="AXE79911.1"/>
    </source>
</evidence>